<feature type="compositionally biased region" description="Pro residues" evidence="1">
    <location>
        <begin position="163"/>
        <end position="172"/>
    </location>
</feature>
<keyword evidence="2" id="KW-0812">Transmembrane</keyword>
<feature type="transmembrane region" description="Helical" evidence="2">
    <location>
        <begin position="20"/>
        <end position="42"/>
    </location>
</feature>
<keyword evidence="2" id="KW-0472">Membrane</keyword>
<dbReference type="EMBL" id="MU151403">
    <property type="protein sequence ID" value="KAF9444117.1"/>
    <property type="molecule type" value="Genomic_DNA"/>
</dbReference>
<organism evidence="3 4">
    <name type="scientific">Macrolepiota fuliginosa MF-IS2</name>
    <dbReference type="NCBI Taxonomy" id="1400762"/>
    <lineage>
        <taxon>Eukaryota</taxon>
        <taxon>Fungi</taxon>
        <taxon>Dikarya</taxon>
        <taxon>Basidiomycota</taxon>
        <taxon>Agaricomycotina</taxon>
        <taxon>Agaricomycetes</taxon>
        <taxon>Agaricomycetidae</taxon>
        <taxon>Agaricales</taxon>
        <taxon>Agaricineae</taxon>
        <taxon>Agaricaceae</taxon>
        <taxon>Macrolepiota</taxon>
    </lineage>
</organism>
<evidence type="ECO:0000256" key="2">
    <source>
        <dbReference type="SAM" id="Phobius"/>
    </source>
</evidence>
<dbReference type="AlphaFoldDB" id="A0A9P5X683"/>
<dbReference type="OrthoDB" id="3049970at2759"/>
<keyword evidence="4" id="KW-1185">Reference proteome</keyword>
<name>A0A9P5X683_9AGAR</name>
<dbReference type="Proteomes" id="UP000807342">
    <property type="component" value="Unassembled WGS sequence"/>
</dbReference>
<feature type="compositionally biased region" description="Polar residues" evidence="1">
    <location>
        <begin position="151"/>
        <end position="160"/>
    </location>
</feature>
<evidence type="ECO:0000313" key="4">
    <source>
        <dbReference type="Proteomes" id="UP000807342"/>
    </source>
</evidence>
<gene>
    <name evidence="3" type="ORF">P691DRAFT_807873</name>
</gene>
<keyword evidence="2" id="KW-1133">Transmembrane helix</keyword>
<protein>
    <submittedName>
        <fullName evidence="3">Uncharacterized protein</fullName>
    </submittedName>
</protein>
<proteinExistence type="predicted"/>
<feature type="region of interest" description="Disordered" evidence="1">
    <location>
        <begin position="141"/>
        <end position="172"/>
    </location>
</feature>
<sequence length="355" mass="38577">MAPSSERTSEPGAKGSEVALAIVIPIAAAVILGAVVLLIIFIRRRRRTQNESHYRITAQDKRTHKANASDASIDPLLVNAIRINWDLGEKDHPPPRRPTDETVHDNRDILSDNPAGLYHLPSSQTFIPAASFSPTPSSFCLPHGPDVKTPSDYQHQSTSAERPPLPPLPPLIIPASRSVHSYSRSQNYAAVAEESSISSCSSASSLYSQQTAESPPSSPTVTYLHLPLSQELSQETVPGDGVQRTDTQLVGNLLKARAQRNPDGLVRASSQVSHIERTGSIKSVASIHKDTRPYGRRYRSKKQKVTHNGPMEVVKEALLEDGSLRSRSDSYASQSDYVTVPLPVASIRPALLSKA</sequence>
<comment type="caution">
    <text evidence="3">The sequence shown here is derived from an EMBL/GenBank/DDBJ whole genome shotgun (WGS) entry which is preliminary data.</text>
</comment>
<reference evidence="3" key="1">
    <citation type="submission" date="2020-11" db="EMBL/GenBank/DDBJ databases">
        <authorList>
            <consortium name="DOE Joint Genome Institute"/>
            <person name="Ahrendt S."/>
            <person name="Riley R."/>
            <person name="Andreopoulos W."/>
            <person name="Labutti K."/>
            <person name="Pangilinan J."/>
            <person name="Ruiz-Duenas F.J."/>
            <person name="Barrasa J.M."/>
            <person name="Sanchez-Garcia M."/>
            <person name="Camarero S."/>
            <person name="Miyauchi S."/>
            <person name="Serrano A."/>
            <person name="Linde D."/>
            <person name="Babiker R."/>
            <person name="Drula E."/>
            <person name="Ayuso-Fernandez I."/>
            <person name="Pacheco R."/>
            <person name="Padilla G."/>
            <person name="Ferreira P."/>
            <person name="Barriuso J."/>
            <person name="Kellner H."/>
            <person name="Castanera R."/>
            <person name="Alfaro M."/>
            <person name="Ramirez L."/>
            <person name="Pisabarro A.G."/>
            <person name="Kuo A."/>
            <person name="Tritt A."/>
            <person name="Lipzen A."/>
            <person name="He G."/>
            <person name="Yan M."/>
            <person name="Ng V."/>
            <person name="Cullen D."/>
            <person name="Martin F."/>
            <person name="Rosso M.-N."/>
            <person name="Henrissat B."/>
            <person name="Hibbett D."/>
            <person name="Martinez A.T."/>
            <person name="Grigoriev I.V."/>
        </authorList>
    </citation>
    <scope>NUCLEOTIDE SEQUENCE</scope>
    <source>
        <strain evidence="3">MF-IS2</strain>
    </source>
</reference>
<evidence type="ECO:0000313" key="3">
    <source>
        <dbReference type="EMBL" id="KAF9444117.1"/>
    </source>
</evidence>
<accession>A0A9P5X683</accession>
<evidence type="ECO:0000256" key="1">
    <source>
        <dbReference type="SAM" id="MobiDB-lite"/>
    </source>
</evidence>